<keyword evidence="1" id="KW-0732">Signal</keyword>
<dbReference type="AlphaFoldDB" id="A0A2U1B2Q1"/>
<dbReference type="OrthoDB" id="9877758at2"/>
<comment type="caution">
    <text evidence="2">The sequence shown here is derived from an EMBL/GenBank/DDBJ whole genome shotgun (WGS) entry which is preliminary data.</text>
</comment>
<feature type="chain" id="PRO_5015413811" evidence="1">
    <location>
        <begin position="20"/>
        <end position="90"/>
    </location>
</feature>
<gene>
    <name evidence="2" type="ORF">C8E01_102104</name>
</gene>
<feature type="signal peptide" evidence="1">
    <location>
        <begin position="1"/>
        <end position="19"/>
    </location>
</feature>
<dbReference type="EMBL" id="QEKI01000002">
    <property type="protein sequence ID" value="PVY42928.1"/>
    <property type="molecule type" value="Genomic_DNA"/>
</dbReference>
<accession>A0A2U1B2Q1</accession>
<evidence type="ECO:0000313" key="2">
    <source>
        <dbReference type="EMBL" id="PVY42928.1"/>
    </source>
</evidence>
<proteinExistence type="predicted"/>
<protein>
    <submittedName>
        <fullName evidence="2">Uncharacterized protein</fullName>
    </submittedName>
</protein>
<reference evidence="2 3" key="1">
    <citation type="submission" date="2018-04" db="EMBL/GenBank/DDBJ databases">
        <title>Genomic Encyclopedia of Type Strains, Phase IV (KMG-IV): sequencing the most valuable type-strain genomes for metagenomic binning, comparative biology and taxonomic classification.</title>
        <authorList>
            <person name="Goeker M."/>
        </authorList>
    </citation>
    <scope>NUCLEOTIDE SEQUENCE [LARGE SCALE GENOMIC DNA]</scope>
    <source>
        <strain evidence="2 3">DSM 100231</strain>
    </source>
</reference>
<name>A0A2U1B2Q1_9BACT</name>
<dbReference type="Proteomes" id="UP000245466">
    <property type="component" value="Unassembled WGS sequence"/>
</dbReference>
<keyword evidence="3" id="KW-1185">Reference proteome</keyword>
<sequence>MKSAIAVFFASLVSGALSFADFRPTLSDLVQILTGVQITEQTQQESEKSEDCATVEKSEEQRLYLSSDTNRSQDLPCADAAYEQGAVYIL</sequence>
<dbReference type="RefSeq" id="WP_116541980.1">
    <property type="nucleotide sequence ID" value="NZ_QEKI01000002.1"/>
</dbReference>
<evidence type="ECO:0000256" key="1">
    <source>
        <dbReference type="SAM" id="SignalP"/>
    </source>
</evidence>
<organism evidence="2 3">
    <name type="scientific">Pontibacter virosus</name>
    <dbReference type="NCBI Taxonomy" id="1765052"/>
    <lineage>
        <taxon>Bacteria</taxon>
        <taxon>Pseudomonadati</taxon>
        <taxon>Bacteroidota</taxon>
        <taxon>Cytophagia</taxon>
        <taxon>Cytophagales</taxon>
        <taxon>Hymenobacteraceae</taxon>
        <taxon>Pontibacter</taxon>
    </lineage>
</organism>
<evidence type="ECO:0000313" key="3">
    <source>
        <dbReference type="Proteomes" id="UP000245466"/>
    </source>
</evidence>